<dbReference type="CDD" id="cd04301">
    <property type="entry name" value="NAT_SF"/>
    <property type="match status" value="1"/>
</dbReference>
<dbReference type="KEGG" id="saca:FFV09_22510"/>
<evidence type="ECO:0000259" key="3">
    <source>
        <dbReference type="PROSITE" id="PS51186"/>
    </source>
</evidence>
<keyword evidence="2" id="KW-0012">Acyltransferase</keyword>
<dbReference type="GO" id="GO:0016747">
    <property type="term" value="F:acyltransferase activity, transferring groups other than amino-acyl groups"/>
    <property type="evidence" value="ECO:0007669"/>
    <property type="project" value="InterPro"/>
</dbReference>
<dbReference type="Gene3D" id="3.40.630.30">
    <property type="match status" value="1"/>
</dbReference>
<dbReference type="RefSeq" id="WP_141449929.1">
    <property type="nucleotide sequence ID" value="NZ_CP041217.1"/>
</dbReference>
<dbReference type="AlphaFoldDB" id="A0A4Y6V030"/>
<evidence type="ECO:0000256" key="1">
    <source>
        <dbReference type="ARBA" id="ARBA00022679"/>
    </source>
</evidence>
<reference evidence="4 5" key="1">
    <citation type="submission" date="2019-06" db="EMBL/GenBank/DDBJ databases">
        <title>Saccharibacillus brassicae sp. nov., an endophytic bacterium isolated from Chinese cabbage seeds (Brassica pekinensis).</title>
        <authorList>
            <person name="Jiang L."/>
            <person name="Lee J."/>
            <person name="Kim S.W."/>
        </authorList>
    </citation>
    <scope>NUCLEOTIDE SEQUENCE [LARGE SCALE GENOMIC DNA]</scope>
    <source>
        <strain evidence="5">KCTC 43072 / ATSA2</strain>
    </source>
</reference>
<proteinExistence type="predicted"/>
<dbReference type="EMBL" id="CP041217">
    <property type="protein sequence ID" value="QDH23392.1"/>
    <property type="molecule type" value="Genomic_DNA"/>
</dbReference>
<feature type="domain" description="N-acetyltransferase" evidence="3">
    <location>
        <begin position="18"/>
        <end position="182"/>
    </location>
</feature>
<sequence>MSDNERSGPPAGGGGVLPVIREARRSDAEMLAVMLREAAEVMVSAGVEQWKPEMFTTESVLDYFGHRRLFLLTADGQPAGLFTLQGSDAAYWKERNDERYLYLHRLTVRPAYRGLDYGGAMLRCAEREAARLGKRGLRLDCVAHLPALNAYYRRSGFRFVAEQDLNRETGGRYVNLYEKEVPEPR</sequence>
<protein>
    <submittedName>
        <fullName evidence="4">GNAT family N-acetyltransferase</fullName>
    </submittedName>
</protein>
<organism evidence="4 5">
    <name type="scientific">Saccharibacillus brassicae</name>
    <dbReference type="NCBI Taxonomy" id="2583377"/>
    <lineage>
        <taxon>Bacteria</taxon>
        <taxon>Bacillati</taxon>
        <taxon>Bacillota</taxon>
        <taxon>Bacilli</taxon>
        <taxon>Bacillales</taxon>
        <taxon>Paenibacillaceae</taxon>
        <taxon>Saccharibacillus</taxon>
    </lineage>
</organism>
<dbReference type="Pfam" id="PF00583">
    <property type="entry name" value="Acetyltransf_1"/>
    <property type="match status" value="1"/>
</dbReference>
<dbReference type="InterPro" id="IPR000182">
    <property type="entry name" value="GNAT_dom"/>
</dbReference>
<name>A0A4Y6V030_SACBS</name>
<evidence type="ECO:0000313" key="4">
    <source>
        <dbReference type="EMBL" id="QDH23392.1"/>
    </source>
</evidence>
<evidence type="ECO:0000313" key="5">
    <source>
        <dbReference type="Proteomes" id="UP000316968"/>
    </source>
</evidence>
<evidence type="ECO:0000256" key="2">
    <source>
        <dbReference type="ARBA" id="ARBA00023315"/>
    </source>
</evidence>
<dbReference type="SUPFAM" id="SSF55729">
    <property type="entry name" value="Acyl-CoA N-acyltransferases (Nat)"/>
    <property type="match status" value="1"/>
</dbReference>
<dbReference type="InterPro" id="IPR050832">
    <property type="entry name" value="Bact_Acetyltransf"/>
</dbReference>
<accession>A0A4Y6V030</accession>
<keyword evidence="5" id="KW-1185">Reference proteome</keyword>
<dbReference type="Proteomes" id="UP000316968">
    <property type="component" value="Chromosome"/>
</dbReference>
<dbReference type="PROSITE" id="PS51186">
    <property type="entry name" value="GNAT"/>
    <property type="match status" value="1"/>
</dbReference>
<keyword evidence="1 4" id="KW-0808">Transferase</keyword>
<gene>
    <name evidence="4" type="ORF">FFV09_22510</name>
</gene>
<dbReference type="InterPro" id="IPR016181">
    <property type="entry name" value="Acyl_CoA_acyltransferase"/>
</dbReference>
<dbReference type="PANTHER" id="PTHR43877">
    <property type="entry name" value="AMINOALKYLPHOSPHONATE N-ACETYLTRANSFERASE-RELATED-RELATED"/>
    <property type="match status" value="1"/>
</dbReference>
<dbReference type="OrthoDB" id="6382410at2"/>
<dbReference type="PANTHER" id="PTHR43877:SF2">
    <property type="entry name" value="AMINOALKYLPHOSPHONATE N-ACETYLTRANSFERASE-RELATED"/>
    <property type="match status" value="1"/>
</dbReference>